<protein>
    <submittedName>
        <fullName evidence="1">Uncharacterized protein</fullName>
    </submittedName>
</protein>
<dbReference type="Proteomes" id="UP001152798">
    <property type="component" value="Chromosome 6"/>
</dbReference>
<accession>A0A9P0MS84</accession>
<organism evidence="1 2">
    <name type="scientific">Nezara viridula</name>
    <name type="common">Southern green stink bug</name>
    <name type="synonym">Cimex viridulus</name>
    <dbReference type="NCBI Taxonomy" id="85310"/>
    <lineage>
        <taxon>Eukaryota</taxon>
        <taxon>Metazoa</taxon>
        <taxon>Ecdysozoa</taxon>
        <taxon>Arthropoda</taxon>
        <taxon>Hexapoda</taxon>
        <taxon>Insecta</taxon>
        <taxon>Pterygota</taxon>
        <taxon>Neoptera</taxon>
        <taxon>Paraneoptera</taxon>
        <taxon>Hemiptera</taxon>
        <taxon>Heteroptera</taxon>
        <taxon>Panheteroptera</taxon>
        <taxon>Pentatomomorpha</taxon>
        <taxon>Pentatomoidea</taxon>
        <taxon>Pentatomidae</taxon>
        <taxon>Pentatominae</taxon>
        <taxon>Nezara</taxon>
    </lineage>
</organism>
<name>A0A9P0MS84_NEZVI</name>
<dbReference type="EMBL" id="OV725082">
    <property type="protein sequence ID" value="CAH1405293.1"/>
    <property type="molecule type" value="Genomic_DNA"/>
</dbReference>
<proteinExistence type="predicted"/>
<gene>
    <name evidence="1" type="ORF">NEZAVI_LOCUS13530</name>
</gene>
<evidence type="ECO:0000313" key="1">
    <source>
        <dbReference type="EMBL" id="CAH1405293.1"/>
    </source>
</evidence>
<keyword evidence="2" id="KW-1185">Reference proteome</keyword>
<evidence type="ECO:0000313" key="2">
    <source>
        <dbReference type="Proteomes" id="UP001152798"/>
    </source>
</evidence>
<sequence length="90" mass="10088">MDRFIVQGESYLNLRRTISPAGGHRLSSVGVLESSGTSKFTEAFLSERKITPSRVPYRCLHALLISGMVDRVWGRGCGVFWTSWSLKALR</sequence>
<dbReference type="AlphaFoldDB" id="A0A9P0MS84"/>
<reference evidence="1" key="1">
    <citation type="submission" date="2022-01" db="EMBL/GenBank/DDBJ databases">
        <authorList>
            <person name="King R."/>
        </authorList>
    </citation>
    <scope>NUCLEOTIDE SEQUENCE</scope>
</reference>